<feature type="signal peptide" evidence="3">
    <location>
        <begin position="1"/>
        <end position="29"/>
    </location>
</feature>
<evidence type="ECO:0000256" key="1">
    <source>
        <dbReference type="SAM" id="MobiDB-lite"/>
    </source>
</evidence>
<proteinExistence type="predicted"/>
<keyword evidence="5" id="KW-1185">Reference proteome</keyword>
<dbReference type="EMBL" id="JAWDGP010006498">
    <property type="protein sequence ID" value="KAK3739901.1"/>
    <property type="molecule type" value="Genomic_DNA"/>
</dbReference>
<feature type="compositionally biased region" description="Polar residues" evidence="1">
    <location>
        <begin position="374"/>
        <end position="386"/>
    </location>
</feature>
<keyword evidence="2" id="KW-1133">Transmembrane helix</keyword>
<evidence type="ECO:0000256" key="2">
    <source>
        <dbReference type="SAM" id="Phobius"/>
    </source>
</evidence>
<evidence type="ECO:0000313" key="4">
    <source>
        <dbReference type="EMBL" id="KAK3739901.1"/>
    </source>
</evidence>
<dbReference type="AlphaFoldDB" id="A0AAE0YBH2"/>
<organism evidence="4 5">
    <name type="scientific">Elysia crispata</name>
    <name type="common">lettuce slug</name>
    <dbReference type="NCBI Taxonomy" id="231223"/>
    <lineage>
        <taxon>Eukaryota</taxon>
        <taxon>Metazoa</taxon>
        <taxon>Spiralia</taxon>
        <taxon>Lophotrochozoa</taxon>
        <taxon>Mollusca</taxon>
        <taxon>Gastropoda</taxon>
        <taxon>Heterobranchia</taxon>
        <taxon>Euthyneura</taxon>
        <taxon>Panpulmonata</taxon>
        <taxon>Sacoglossa</taxon>
        <taxon>Placobranchoidea</taxon>
        <taxon>Plakobranchidae</taxon>
        <taxon>Elysia</taxon>
    </lineage>
</organism>
<feature type="region of interest" description="Disordered" evidence="1">
    <location>
        <begin position="277"/>
        <end position="322"/>
    </location>
</feature>
<keyword evidence="3" id="KW-0732">Signal</keyword>
<protein>
    <submittedName>
        <fullName evidence="4">Uncharacterized protein</fullName>
    </submittedName>
</protein>
<reference evidence="4" key="1">
    <citation type="journal article" date="2023" name="G3 (Bethesda)">
        <title>A reference genome for the long-term kleptoplast-retaining sea slug Elysia crispata morphotype clarki.</title>
        <authorList>
            <person name="Eastman K.E."/>
            <person name="Pendleton A.L."/>
            <person name="Shaikh M.A."/>
            <person name="Suttiyut T."/>
            <person name="Ogas R."/>
            <person name="Tomko P."/>
            <person name="Gavelis G."/>
            <person name="Widhalm J.R."/>
            <person name="Wisecaver J.H."/>
        </authorList>
    </citation>
    <scope>NUCLEOTIDE SEQUENCE</scope>
    <source>
        <strain evidence="4">ECLA1</strain>
    </source>
</reference>
<keyword evidence="2" id="KW-0812">Transmembrane</keyword>
<sequence length="636" mass="70607">MHMMTRNRFFNHFAFAVSVLLCLQTRCHCDSSYDVYETSHYYFSLPLFNFGAYFYVAFPNDTLNRLYDCLCDIQITKCTLTYAWYDSLNTENGFPYYYIISNLTHHRAVDDSPENYTSSFLCETLTQTRLRSLNCHRMTISDNTCEGRECQKYSVQLNAHGSTCSSSCGMLIWAANYDLKIVYFNFGDIPQPVKDGVCLENDATTIESTTRAEAFTTSEAGANYTEFKRIKDPDVTSAKRSILPVPILAGLAAAAGGILLLTIAAVAFCRNGKGSKKVRVRNDSDTGTGSTFSSELSDKTDLARVETSSTSTSSDEIDPTAYHTLDEMSDSVGRETIVAECDEQGYSIIQDCEHKGCQSREARDARRHRPLPQAPNSRSKCIQSAATDPPGRSAGQMPITHLTSSWNLGSPLSAASKKPEDGLPIFPVRHTRLPNMTESVAFPPAPRPHRRLEVLDDHDYMGLVNLRQNDHVSGLKLVRTQQGHLELVSGQEGSLAFSDYYTRILLINQTGGSLGVVGMMDLEEQADDNLAEVNHSLDTRESETRAAELVSDNENVPGADRDVMKSTLDRYIYITYIGSLSIAEDSSLYPCDYLTALDIDPEDISSESDGYLTVLDIDNVSRYASSGSYLDLIHEC</sequence>
<feature type="chain" id="PRO_5042184990" evidence="3">
    <location>
        <begin position="30"/>
        <end position="636"/>
    </location>
</feature>
<evidence type="ECO:0000313" key="5">
    <source>
        <dbReference type="Proteomes" id="UP001283361"/>
    </source>
</evidence>
<evidence type="ECO:0000256" key="3">
    <source>
        <dbReference type="SAM" id="SignalP"/>
    </source>
</evidence>
<feature type="transmembrane region" description="Helical" evidence="2">
    <location>
        <begin position="247"/>
        <end position="268"/>
    </location>
</feature>
<feature type="compositionally biased region" description="Low complexity" evidence="1">
    <location>
        <begin position="285"/>
        <end position="294"/>
    </location>
</feature>
<name>A0AAE0YBH2_9GAST</name>
<gene>
    <name evidence="4" type="ORF">RRG08_018837</name>
</gene>
<dbReference type="Proteomes" id="UP001283361">
    <property type="component" value="Unassembled WGS sequence"/>
</dbReference>
<comment type="caution">
    <text evidence="4">The sequence shown here is derived from an EMBL/GenBank/DDBJ whole genome shotgun (WGS) entry which is preliminary data.</text>
</comment>
<feature type="region of interest" description="Disordered" evidence="1">
    <location>
        <begin position="360"/>
        <end position="397"/>
    </location>
</feature>
<accession>A0AAE0YBH2</accession>
<keyword evidence="2" id="KW-0472">Membrane</keyword>